<dbReference type="Gene3D" id="3.40.1740.10">
    <property type="entry name" value="VC0467-like"/>
    <property type="match status" value="1"/>
</dbReference>
<dbReference type="EMBL" id="CAUYUJ010016475">
    <property type="protein sequence ID" value="CAK0865698.1"/>
    <property type="molecule type" value="Genomic_DNA"/>
</dbReference>
<dbReference type="PANTHER" id="PTHR31984:SF17">
    <property type="entry name" value="TRANSCRIPTIONAL REGULATOR"/>
    <property type="match status" value="1"/>
</dbReference>
<protein>
    <recommendedName>
        <fullName evidence="3">YqgE/AlgH family protein</fullName>
    </recommendedName>
</protein>
<name>A0ABN9UZF4_9DINO</name>
<evidence type="ECO:0000313" key="2">
    <source>
        <dbReference type="Proteomes" id="UP001189429"/>
    </source>
</evidence>
<feature type="non-terminal residue" evidence="1">
    <location>
        <position position="370"/>
    </location>
</feature>
<evidence type="ECO:0008006" key="3">
    <source>
        <dbReference type="Google" id="ProtNLM"/>
    </source>
</evidence>
<accession>A0ABN9UZF4</accession>
<evidence type="ECO:0000313" key="1">
    <source>
        <dbReference type="EMBL" id="CAK0865698.1"/>
    </source>
</evidence>
<gene>
    <name evidence="1" type="ORF">PCOR1329_LOCUS53148</name>
</gene>
<keyword evidence="2" id="KW-1185">Reference proteome</keyword>
<dbReference type="Pfam" id="PF02622">
    <property type="entry name" value="DUF179"/>
    <property type="match status" value="1"/>
</dbReference>
<reference evidence="1" key="1">
    <citation type="submission" date="2023-10" db="EMBL/GenBank/DDBJ databases">
        <authorList>
            <person name="Chen Y."/>
            <person name="Shah S."/>
            <person name="Dougan E. K."/>
            <person name="Thang M."/>
            <person name="Chan C."/>
        </authorList>
    </citation>
    <scope>NUCLEOTIDE SEQUENCE [LARGE SCALE GENOMIC DNA]</scope>
</reference>
<feature type="non-terminal residue" evidence="1">
    <location>
        <position position="1"/>
    </location>
</feature>
<dbReference type="Proteomes" id="UP001189429">
    <property type="component" value="Unassembled WGS sequence"/>
</dbReference>
<dbReference type="PANTHER" id="PTHR31984">
    <property type="entry name" value="TRANSPORTER, PUTATIVE (DUF179)-RELATED"/>
    <property type="match status" value="1"/>
</dbReference>
<proteinExistence type="predicted"/>
<dbReference type="SUPFAM" id="SSF143456">
    <property type="entry name" value="VC0467-like"/>
    <property type="match status" value="1"/>
</dbReference>
<comment type="caution">
    <text evidence="1">The sequence shown here is derived from an EMBL/GenBank/DDBJ whole genome shotgun (WGS) entry which is preliminary data.</text>
</comment>
<dbReference type="InterPro" id="IPR003774">
    <property type="entry name" value="AlgH-like"/>
</dbReference>
<sequence>SFLSGCCSSSPSSAPSSSLSLSSSSMAVWAQAMLTQPLVGIVASRMCIALLRPSSTPILQRRTRSRKSAPRAALAAALLAASSLCWLASLSRTSLRVSASPSFCGGYRASERRHGCGYGVLRWAEGSAEDWREFRARLVQQEQGEAGGTANESAPGTDASQGWAHVTPLIEQGSVLLSSPGDHFAINQQYFHKAVILITEHNDQGDIGLILNRPTAFRAADCCPSIAEIARNSNQEWNVWFGGDCEGLNPGAVNTQVPFCLHTSEQLAEVSQEIIKGVYLIPFQEAQDVVEAGTAEVDDFLLLVGYCGWGRGQMQSELDRGDTWTMAAADQRALLGELRGAQVALSARLRAAVEERRSAGSSVPLGAGDL</sequence>
<organism evidence="1 2">
    <name type="scientific">Prorocentrum cordatum</name>
    <dbReference type="NCBI Taxonomy" id="2364126"/>
    <lineage>
        <taxon>Eukaryota</taxon>
        <taxon>Sar</taxon>
        <taxon>Alveolata</taxon>
        <taxon>Dinophyceae</taxon>
        <taxon>Prorocentrales</taxon>
        <taxon>Prorocentraceae</taxon>
        <taxon>Prorocentrum</taxon>
    </lineage>
</organism>